<evidence type="ECO:0000313" key="3">
    <source>
        <dbReference type="Proteomes" id="UP001266305"/>
    </source>
</evidence>
<dbReference type="EMBL" id="JASSZA010000005">
    <property type="protein sequence ID" value="KAK2112681.1"/>
    <property type="molecule type" value="Genomic_DNA"/>
</dbReference>
<dbReference type="Pfam" id="PF09104">
    <property type="entry name" value="BRCA-2_OB3"/>
    <property type="match status" value="1"/>
</dbReference>
<organism evidence="2 3">
    <name type="scientific">Saguinus oedipus</name>
    <name type="common">Cotton-top tamarin</name>
    <name type="synonym">Oedipomidas oedipus</name>
    <dbReference type="NCBI Taxonomy" id="9490"/>
    <lineage>
        <taxon>Eukaryota</taxon>
        <taxon>Metazoa</taxon>
        <taxon>Chordata</taxon>
        <taxon>Craniata</taxon>
        <taxon>Vertebrata</taxon>
        <taxon>Euteleostomi</taxon>
        <taxon>Mammalia</taxon>
        <taxon>Eutheria</taxon>
        <taxon>Euarchontoglires</taxon>
        <taxon>Primates</taxon>
        <taxon>Haplorrhini</taxon>
        <taxon>Platyrrhini</taxon>
        <taxon>Cebidae</taxon>
        <taxon>Callitrichinae</taxon>
        <taxon>Saguinus</taxon>
    </lineage>
</organism>
<evidence type="ECO:0000259" key="1">
    <source>
        <dbReference type="Pfam" id="PF09104"/>
    </source>
</evidence>
<dbReference type="SUPFAM" id="SSF50249">
    <property type="entry name" value="Nucleic acid-binding proteins"/>
    <property type="match status" value="1"/>
</dbReference>
<reference evidence="2 3" key="1">
    <citation type="submission" date="2023-05" db="EMBL/GenBank/DDBJ databases">
        <title>B98-5 Cell Line De Novo Hybrid Assembly: An Optical Mapping Approach.</title>
        <authorList>
            <person name="Kananen K."/>
            <person name="Auerbach J.A."/>
            <person name="Kautto E."/>
            <person name="Blachly J.S."/>
        </authorList>
    </citation>
    <scope>NUCLEOTIDE SEQUENCE [LARGE SCALE GENOMIC DNA]</scope>
    <source>
        <strain evidence="2">B95-8</strain>
        <tissue evidence="2">Cell line</tissue>
    </source>
</reference>
<evidence type="ECO:0000313" key="2">
    <source>
        <dbReference type="EMBL" id="KAK2112681.1"/>
    </source>
</evidence>
<protein>
    <recommendedName>
        <fullName evidence="1">BRCA2 OB3 domain-containing protein</fullName>
    </recommendedName>
</protein>
<comment type="caution">
    <text evidence="2">The sequence shown here is derived from an EMBL/GenBank/DDBJ whole genome shotgun (WGS) entry which is preliminary data.</text>
</comment>
<dbReference type="InterPro" id="IPR015525">
    <property type="entry name" value="BRCA2"/>
</dbReference>
<dbReference type="InterPro" id="IPR012340">
    <property type="entry name" value="NA-bd_OB-fold"/>
</dbReference>
<dbReference type="InterPro" id="IPR015188">
    <property type="entry name" value="BRCA2_OB_3"/>
</dbReference>
<feature type="domain" description="BRCA2 OB3" evidence="1">
    <location>
        <begin position="90"/>
        <end position="176"/>
    </location>
</feature>
<proteinExistence type="predicted"/>
<keyword evidence="3" id="KW-1185">Reference proteome</keyword>
<sequence>MNRSADDHQVKDSLEQLRCHFTWALSNKDDEMPDLENKVLDQIGFLDTKYSRGIHNLLAYVKHLERPEREIFSHLCSEEEKCKDTSSAYECHNLLAIKFWIDLNEDIIKPHTLIAASNLQWRPESKSGLPTLFAGDFSVFSASPKEGHFQETFNNLKNTVEEIGEWGNDSNQKEKNDLTRNELGEIVKKMFRNTDYVSKLEVGDKNNMSYLWFAAVASGIS</sequence>
<dbReference type="PANTHER" id="PTHR11289:SF0">
    <property type="entry name" value="BREAST CANCER TYPE 2 SUSCEPTIBILITY PROTEIN"/>
    <property type="match status" value="1"/>
</dbReference>
<dbReference type="Proteomes" id="UP001266305">
    <property type="component" value="Unassembled WGS sequence"/>
</dbReference>
<gene>
    <name evidence="2" type="ORF">P7K49_012428</name>
</gene>
<name>A0ABQ9VTF9_SAGOE</name>
<dbReference type="Gene3D" id="2.40.50.140">
    <property type="entry name" value="Nucleic acid-binding proteins"/>
    <property type="match status" value="1"/>
</dbReference>
<dbReference type="PANTHER" id="PTHR11289">
    <property type="entry name" value="BREAST CANCER TYPE 2 SUSCEPTIBILITY PROTEIN BRCA2"/>
    <property type="match status" value="1"/>
</dbReference>
<accession>A0ABQ9VTF9</accession>